<evidence type="ECO:0000313" key="1">
    <source>
        <dbReference type="EMBL" id="KAB1076443.1"/>
    </source>
</evidence>
<sequence length="151" mass="17419">MTADLREAFHMAVAAYLEWRHWNEEQRTWGLFVDENGKRDYDAEPVVEFFGKERKLSEICDYTLAIKDGLPPHLKELFRLVDSYEPLLPDLYCNAAKEISECIQGELEEQRRSPIINPSLVDKIRERSFRAGVSVALQAVSQNFAGELEAQ</sequence>
<proteinExistence type="predicted"/>
<dbReference type="RefSeq" id="WP_151002762.1">
    <property type="nucleotide sequence ID" value="NZ_BPQY01000809.1"/>
</dbReference>
<reference evidence="1 2" key="1">
    <citation type="submission" date="2019-09" db="EMBL/GenBank/DDBJ databases">
        <title>YIM 48816 draft genome.</title>
        <authorList>
            <person name="Jiang L."/>
        </authorList>
    </citation>
    <scope>NUCLEOTIDE SEQUENCE [LARGE SCALE GENOMIC DNA]</scope>
    <source>
        <strain evidence="1 2">YIM 48816</strain>
    </source>
</reference>
<gene>
    <name evidence="1" type="ORF">F6X53_23250</name>
</gene>
<accession>A0A6L3SV96</accession>
<comment type="caution">
    <text evidence="1">The sequence shown here is derived from an EMBL/GenBank/DDBJ whole genome shotgun (WGS) entry which is preliminary data.</text>
</comment>
<dbReference type="AlphaFoldDB" id="A0A6L3SV96"/>
<organism evidence="1 2">
    <name type="scientific">Methylobacterium soli</name>
    <dbReference type="NCBI Taxonomy" id="553447"/>
    <lineage>
        <taxon>Bacteria</taxon>
        <taxon>Pseudomonadati</taxon>
        <taxon>Pseudomonadota</taxon>
        <taxon>Alphaproteobacteria</taxon>
        <taxon>Hyphomicrobiales</taxon>
        <taxon>Methylobacteriaceae</taxon>
        <taxon>Methylobacterium</taxon>
    </lineage>
</organism>
<dbReference type="Proteomes" id="UP000474159">
    <property type="component" value="Unassembled WGS sequence"/>
</dbReference>
<evidence type="ECO:0000313" key="2">
    <source>
        <dbReference type="Proteomes" id="UP000474159"/>
    </source>
</evidence>
<protein>
    <submittedName>
        <fullName evidence="1">Uncharacterized protein</fullName>
    </submittedName>
</protein>
<keyword evidence="2" id="KW-1185">Reference proteome</keyword>
<dbReference type="EMBL" id="VZZK01000030">
    <property type="protein sequence ID" value="KAB1076443.1"/>
    <property type="molecule type" value="Genomic_DNA"/>
</dbReference>
<name>A0A6L3SV96_9HYPH</name>